<reference evidence="2" key="1">
    <citation type="submission" date="2019-03" db="EMBL/GenBank/DDBJ databases">
        <title>WGS assembly of Setaria viridis.</title>
        <authorList>
            <person name="Huang P."/>
            <person name="Jenkins J."/>
            <person name="Grimwood J."/>
            <person name="Barry K."/>
            <person name="Healey A."/>
            <person name="Mamidi S."/>
            <person name="Sreedasyam A."/>
            <person name="Shu S."/>
            <person name="Feldman M."/>
            <person name="Wu J."/>
            <person name="Yu Y."/>
            <person name="Chen C."/>
            <person name="Johnson J."/>
            <person name="Rokhsar D."/>
            <person name="Baxter I."/>
            <person name="Schmutz J."/>
            <person name="Brutnell T."/>
            <person name="Kellogg E."/>
        </authorList>
    </citation>
    <scope>NUCLEOTIDE SEQUENCE [LARGE SCALE GENOMIC DNA]</scope>
</reference>
<dbReference type="EMBL" id="CM016553">
    <property type="protein sequence ID" value="TKW32445.1"/>
    <property type="molecule type" value="Genomic_DNA"/>
</dbReference>
<evidence type="ECO:0000313" key="2">
    <source>
        <dbReference type="EMBL" id="TKW32445.1"/>
    </source>
</evidence>
<name>A0A4U6VTY8_SETVI</name>
<gene>
    <name evidence="2" type="ORF">SEVIR_2G168901v2</name>
</gene>
<protein>
    <submittedName>
        <fullName evidence="2">Uncharacterized protein</fullName>
    </submittedName>
</protein>
<dbReference type="Proteomes" id="UP000298652">
    <property type="component" value="Chromosome 2"/>
</dbReference>
<dbReference type="AlphaFoldDB" id="A0A4U6VTY8"/>
<keyword evidence="1" id="KW-0732">Signal</keyword>
<evidence type="ECO:0000256" key="1">
    <source>
        <dbReference type="SAM" id="SignalP"/>
    </source>
</evidence>
<dbReference type="Gramene" id="TKW32445">
    <property type="protein sequence ID" value="TKW32445"/>
    <property type="gene ID" value="SEVIR_2G168901v2"/>
</dbReference>
<sequence length="57" mass="6455">MLVLLLIASYYLHAKTACQPNTVQALHVVIIDDVGHDYVLRGAEITPTKRKKPWCHI</sequence>
<accession>A0A4U6VTY8</accession>
<keyword evidence="3" id="KW-1185">Reference proteome</keyword>
<evidence type="ECO:0000313" key="3">
    <source>
        <dbReference type="Proteomes" id="UP000298652"/>
    </source>
</evidence>
<proteinExistence type="predicted"/>
<feature type="signal peptide" evidence="1">
    <location>
        <begin position="1"/>
        <end position="18"/>
    </location>
</feature>
<organism evidence="2 3">
    <name type="scientific">Setaria viridis</name>
    <name type="common">Green bristlegrass</name>
    <name type="synonym">Setaria italica subsp. viridis</name>
    <dbReference type="NCBI Taxonomy" id="4556"/>
    <lineage>
        <taxon>Eukaryota</taxon>
        <taxon>Viridiplantae</taxon>
        <taxon>Streptophyta</taxon>
        <taxon>Embryophyta</taxon>
        <taxon>Tracheophyta</taxon>
        <taxon>Spermatophyta</taxon>
        <taxon>Magnoliopsida</taxon>
        <taxon>Liliopsida</taxon>
        <taxon>Poales</taxon>
        <taxon>Poaceae</taxon>
        <taxon>PACMAD clade</taxon>
        <taxon>Panicoideae</taxon>
        <taxon>Panicodae</taxon>
        <taxon>Paniceae</taxon>
        <taxon>Cenchrinae</taxon>
        <taxon>Setaria</taxon>
    </lineage>
</organism>
<feature type="chain" id="PRO_5020266538" evidence="1">
    <location>
        <begin position="19"/>
        <end position="57"/>
    </location>
</feature>